<keyword evidence="2" id="KW-1185">Reference proteome</keyword>
<organism evidence="1 2">
    <name type="scientific">Pluteus cervinus</name>
    <dbReference type="NCBI Taxonomy" id="181527"/>
    <lineage>
        <taxon>Eukaryota</taxon>
        <taxon>Fungi</taxon>
        <taxon>Dikarya</taxon>
        <taxon>Basidiomycota</taxon>
        <taxon>Agaricomycotina</taxon>
        <taxon>Agaricomycetes</taxon>
        <taxon>Agaricomycetidae</taxon>
        <taxon>Agaricales</taxon>
        <taxon>Pluteineae</taxon>
        <taxon>Pluteaceae</taxon>
        <taxon>Pluteus</taxon>
    </lineage>
</organism>
<accession>A0ACD3B101</accession>
<proteinExistence type="predicted"/>
<protein>
    <submittedName>
        <fullName evidence="1">Uncharacterized protein</fullName>
    </submittedName>
</protein>
<evidence type="ECO:0000313" key="1">
    <source>
        <dbReference type="EMBL" id="TFK71552.1"/>
    </source>
</evidence>
<name>A0ACD3B101_9AGAR</name>
<evidence type="ECO:0000313" key="2">
    <source>
        <dbReference type="Proteomes" id="UP000308600"/>
    </source>
</evidence>
<dbReference type="Proteomes" id="UP000308600">
    <property type="component" value="Unassembled WGS sequence"/>
</dbReference>
<gene>
    <name evidence="1" type="ORF">BDN72DRAFT_869928</name>
</gene>
<dbReference type="EMBL" id="ML208296">
    <property type="protein sequence ID" value="TFK71552.1"/>
    <property type="molecule type" value="Genomic_DNA"/>
</dbReference>
<sequence length="553" mass="59520">MVLTFSSWHRPATLLLFWATFLAADVQAQTWCGKNYKSTSPVAPPGGHFTLPDTSSTPLLAFRCSPVLRPYLPEDAQESDSVGVLVDTSIVLSRVANAVPITLSQSPGTLDVEVLVDGKVLASGKVPLNATKTTLPFSLSSLSPQTQPYNLSCTAKLDSQTFQATGSLSYLPPLPSGIGSVTKMDLRTGALVARPADGKGGAYAPILPIGFYTQFNGYLDQDFTIPAKLKAQGYIHAVPNFDNLTALDIVLDKMQDAGLYLMYDMRWTYMNSTSVTTEVNHIKSRPNLLLWYTGDEPDGTSDPLDATVKSSNLITSLDGGDGAGGAGYHPVSLVLNCQDYHFSEYTAGSDIVMQDAYMIGNNVTWSTQWGTVCTEDYGDCGCDNCKGTFADITTRMDQFKERLFINGWDRTKAVWTRWPTGKEFVIQSVLGINHGGLGVISWDDPTSTDIKASASTLALALPNMTPYILSPSATFSQITLRDVDYGLWTVGPNTLVLAANMDYSTQTVTLAELGLANGVGRIMQVFDSGSHVNADGRTLSFDSVGSGGFIVKT</sequence>
<reference evidence="1 2" key="1">
    <citation type="journal article" date="2019" name="Nat. Ecol. Evol.">
        <title>Megaphylogeny resolves global patterns of mushroom evolution.</title>
        <authorList>
            <person name="Varga T."/>
            <person name="Krizsan K."/>
            <person name="Foldi C."/>
            <person name="Dima B."/>
            <person name="Sanchez-Garcia M."/>
            <person name="Sanchez-Ramirez S."/>
            <person name="Szollosi G.J."/>
            <person name="Szarkandi J.G."/>
            <person name="Papp V."/>
            <person name="Albert L."/>
            <person name="Andreopoulos W."/>
            <person name="Angelini C."/>
            <person name="Antonin V."/>
            <person name="Barry K.W."/>
            <person name="Bougher N.L."/>
            <person name="Buchanan P."/>
            <person name="Buyck B."/>
            <person name="Bense V."/>
            <person name="Catcheside P."/>
            <person name="Chovatia M."/>
            <person name="Cooper J."/>
            <person name="Damon W."/>
            <person name="Desjardin D."/>
            <person name="Finy P."/>
            <person name="Geml J."/>
            <person name="Haridas S."/>
            <person name="Hughes K."/>
            <person name="Justo A."/>
            <person name="Karasinski D."/>
            <person name="Kautmanova I."/>
            <person name="Kiss B."/>
            <person name="Kocsube S."/>
            <person name="Kotiranta H."/>
            <person name="LaButti K.M."/>
            <person name="Lechner B.E."/>
            <person name="Liimatainen K."/>
            <person name="Lipzen A."/>
            <person name="Lukacs Z."/>
            <person name="Mihaltcheva S."/>
            <person name="Morgado L.N."/>
            <person name="Niskanen T."/>
            <person name="Noordeloos M.E."/>
            <person name="Ohm R.A."/>
            <person name="Ortiz-Santana B."/>
            <person name="Ovrebo C."/>
            <person name="Racz N."/>
            <person name="Riley R."/>
            <person name="Savchenko A."/>
            <person name="Shiryaev A."/>
            <person name="Soop K."/>
            <person name="Spirin V."/>
            <person name="Szebenyi C."/>
            <person name="Tomsovsky M."/>
            <person name="Tulloss R.E."/>
            <person name="Uehling J."/>
            <person name="Grigoriev I.V."/>
            <person name="Vagvolgyi C."/>
            <person name="Papp T."/>
            <person name="Martin F.M."/>
            <person name="Miettinen O."/>
            <person name="Hibbett D.S."/>
            <person name="Nagy L.G."/>
        </authorList>
    </citation>
    <scope>NUCLEOTIDE SEQUENCE [LARGE SCALE GENOMIC DNA]</scope>
    <source>
        <strain evidence="1 2">NL-1719</strain>
    </source>
</reference>